<proteinExistence type="predicted"/>
<evidence type="ECO:0000256" key="7">
    <source>
        <dbReference type="ARBA" id="ARBA00048975"/>
    </source>
</evidence>
<keyword evidence="9" id="KW-1185">Reference proteome</keyword>
<dbReference type="GO" id="GO:0005543">
    <property type="term" value="F:phospholipid binding"/>
    <property type="evidence" value="ECO:0007669"/>
    <property type="project" value="TreeGrafter"/>
</dbReference>
<protein>
    <recommendedName>
        <fullName evidence="1">lipid-A-disaccharide synthase</fullName>
        <ecNumber evidence="1">2.4.1.182</ecNumber>
    </recommendedName>
</protein>
<keyword evidence="2" id="KW-0444">Lipid biosynthesis</keyword>
<dbReference type="Pfam" id="PF02684">
    <property type="entry name" value="LpxB"/>
    <property type="match status" value="1"/>
</dbReference>
<comment type="catalytic activity">
    <reaction evidence="7">
        <text>a lipid X + a UDP-2-N,3-O-bis[(3R)-3-hydroxyacyl]-alpha-D-glucosamine = a lipid A disaccharide + UDP + H(+)</text>
        <dbReference type="Rhea" id="RHEA:67828"/>
        <dbReference type="ChEBI" id="CHEBI:15378"/>
        <dbReference type="ChEBI" id="CHEBI:58223"/>
        <dbReference type="ChEBI" id="CHEBI:137748"/>
        <dbReference type="ChEBI" id="CHEBI:176338"/>
        <dbReference type="ChEBI" id="CHEBI:176343"/>
        <dbReference type="EC" id="2.4.1.182"/>
    </reaction>
</comment>
<dbReference type="EC" id="2.4.1.182" evidence="1"/>
<dbReference type="GO" id="GO:0009245">
    <property type="term" value="P:lipid A biosynthetic process"/>
    <property type="evidence" value="ECO:0007669"/>
    <property type="project" value="UniProtKB-KW"/>
</dbReference>
<dbReference type="InterPro" id="IPR003835">
    <property type="entry name" value="Glyco_trans_19"/>
</dbReference>
<evidence type="ECO:0000313" key="9">
    <source>
        <dbReference type="Proteomes" id="UP001162131"/>
    </source>
</evidence>
<name>A0AAU9JNP7_9CILI</name>
<evidence type="ECO:0000256" key="5">
    <source>
        <dbReference type="ARBA" id="ARBA00022679"/>
    </source>
</evidence>
<evidence type="ECO:0000313" key="8">
    <source>
        <dbReference type="EMBL" id="CAG9322498.1"/>
    </source>
</evidence>
<keyword evidence="6" id="KW-0443">Lipid metabolism</keyword>
<sequence>MLKRYFSSGRVVCLLANSRKADRIGAQLMSDLKQVSGNSIKFIGSGGEGMIKEGITPLYNTDMFHPKPMVPFRTAWIEENNWWVWSKRNPMTKSYTKPMSEVLAYISKNQIIDKIAGFRPSVVLTLDHDQLSFRIHRQIAQLYGKTNLSRPKQVHYGNFVNKYQPYQLSYLDHVLYTMPLEPINWNKFKMPSTYIGQSAFEETCRFLLSRNGGDHLLTENSIFMNKDHFYSEMDQYIEAERNTFREKFGIAKDATVLFLAPGSLESEIAWSLPILNKTANAFIDEYAAPFSKRSDAIPVEKFVVVIPTTEKTKAYVSERVNIQGWKCRVQIVDTCENRKSAMAGSDLAICYNGDIVTECFVNQLSTIVIQNMKKMEFYCLLAWNRFTNDMNIIGDGNLFPEIIEGQCHPPKLMQILTQWHESPPHKFWPLQQMEMYLNKMLPIKKMDMGMGTHHEYFSPRLLAAKTVYEFAQLNPAREFPENENVFIKNLVGNQ</sequence>
<dbReference type="PANTHER" id="PTHR30372:SF4">
    <property type="entry name" value="LIPID-A-DISACCHARIDE SYNTHASE, MITOCHONDRIAL-RELATED"/>
    <property type="match status" value="1"/>
</dbReference>
<keyword evidence="5" id="KW-0808">Transferase</keyword>
<dbReference type="GO" id="GO:0016020">
    <property type="term" value="C:membrane"/>
    <property type="evidence" value="ECO:0007669"/>
    <property type="project" value="GOC"/>
</dbReference>
<dbReference type="PANTHER" id="PTHR30372">
    <property type="entry name" value="LIPID-A-DISACCHARIDE SYNTHASE"/>
    <property type="match status" value="1"/>
</dbReference>
<keyword evidence="4" id="KW-0328">Glycosyltransferase</keyword>
<organism evidence="8 9">
    <name type="scientific">Blepharisma stoltei</name>
    <dbReference type="NCBI Taxonomy" id="1481888"/>
    <lineage>
        <taxon>Eukaryota</taxon>
        <taxon>Sar</taxon>
        <taxon>Alveolata</taxon>
        <taxon>Ciliophora</taxon>
        <taxon>Postciliodesmatophora</taxon>
        <taxon>Heterotrichea</taxon>
        <taxon>Heterotrichida</taxon>
        <taxon>Blepharismidae</taxon>
        <taxon>Blepharisma</taxon>
    </lineage>
</organism>
<accession>A0AAU9JNP7</accession>
<reference evidence="8" key="1">
    <citation type="submission" date="2021-09" db="EMBL/GenBank/DDBJ databases">
        <authorList>
            <consortium name="AG Swart"/>
            <person name="Singh M."/>
            <person name="Singh A."/>
            <person name="Seah K."/>
            <person name="Emmerich C."/>
        </authorList>
    </citation>
    <scope>NUCLEOTIDE SEQUENCE</scope>
    <source>
        <strain evidence="8">ATCC30299</strain>
    </source>
</reference>
<comment type="caution">
    <text evidence="8">The sequence shown here is derived from an EMBL/GenBank/DDBJ whole genome shotgun (WGS) entry which is preliminary data.</text>
</comment>
<keyword evidence="3" id="KW-0441">Lipid A biosynthesis</keyword>
<gene>
    <name evidence="8" type="ORF">BSTOLATCC_MIC31628</name>
</gene>
<dbReference type="AlphaFoldDB" id="A0AAU9JNP7"/>
<evidence type="ECO:0000256" key="3">
    <source>
        <dbReference type="ARBA" id="ARBA00022556"/>
    </source>
</evidence>
<evidence type="ECO:0000256" key="1">
    <source>
        <dbReference type="ARBA" id="ARBA00012687"/>
    </source>
</evidence>
<dbReference type="GO" id="GO:0008915">
    <property type="term" value="F:lipid-A-disaccharide synthase activity"/>
    <property type="evidence" value="ECO:0007669"/>
    <property type="project" value="UniProtKB-EC"/>
</dbReference>
<evidence type="ECO:0000256" key="2">
    <source>
        <dbReference type="ARBA" id="ARBA00022516"/>
    </source>
</evidence>
<evidence type="ECO:0000256" key="4">
    <source>
        <dbReference type="ARBA" id="ARBA00022676"/>
    </source>
</evidence>
<dbReference type="EMBL" id="CAJZBQ010000032">
    <property type="protein sequence ID" value="CAG9322498.1"/>
    <property type="molecule type" value="Genomic_DNA"/>
</dbReference>
<evidence type="ECO:0000256" key="6">
    <source>
        <dbReference type="ARBA" id="ARBA00023098"/>
    </source>
</evidence>
<dbReference type="Proteomes" id="UP001162131">
    <property type="component" value="Unassembled WGS sequence"/>
</dbReference>